<evidence type="ECO:0000256" key="10">
    <source>
        <dbReference type="PROSITE-ProRule" id="PRU00473"/>
    </source>
</evidence>
<dbReference type="PANTHER" id="PTHR30329:SF21">
    <property type="entry name" value="LIPOPROTEIN YIAD-RELATED"/>
    <property type="match status" value="1"/>
</dbReference>
<dbReference type="InterPro" id="IPR050330">
    <property type="entry name" value="Bact_OuterMem_StrucFunc"/>
</dbReference>
<comment type="caution">
    <text evidence="13">The sequence shown here is derived from an EMBL/GenBank/DDBJ whole genome shotgun (WGS) entry which is preliminary data.</text>
</comment>
<dbReference type="InterPro" id="IPR036737">
    <property type="entry name" value="OmpA-like_sf"/>
</dbReference>
<evidence type="ECO:0000313" key="14">
    <source>
        <dbReference type="Proteomes" id="UP001595692"/>
    </source>
</evidence>
<evidence type="ECO:0000256" key="3">
    <source>
        <dbReference type="ARBA" id="ARBA00022448"/>
    </source>
</evidence>
<gene>
    <name evidence="13" type="primary">ompA</name>
    <name evidence="13" type="ORF">ACFOSS_02970</name>
</gene>
<dbReference type="SUPFAM" id="SSF56925">
    <property type="entry name" value="OMPA-like"/>
    <property type="match status" value="1"/>
</dbReference>
<keyword evidence="11" id="KW-0732">Signal</keyword>
<dbReference type="RefSeq" id="WP_377150535.1">
    <property type="nucleotide sequence ID" value="NZ_JBHSAF010000001.1"/>
</dbReference>
<proteinExistence type="inferred from homology"/>
<keyword evidence="6" id="KW-0406">Ion transport</keyword>
<dbReference type="SUPFAM" id="SSF103088">
    <property type="entry name" value="OmpA-like"/>
    <property type="match status" value="1"/>
</dbReference>
<evidence type="ECO:0000313" key="13">
    <source>
        <dbReference type="EMBL" id="MFC3912428.1"/>
    </source>
</evidence>
<evidence type="ECO:0000256" key="6">
    <source>
        <dbReference type="ARBA" id="ARBA00023065"/>
    </source>
</evidence>
<keyword evidence="7" id="KW-0626">Porin</keyword>
<dbReference type="InterPro" id="IPR006664">
    <property type="entry name" value="OMP_bac"/>
</dbReference>
<dbReference type="InterPro" id="IPR000498">
    <property type="entry name" value="OmpA-like_TM_dom"/>
</dbReference>
<name>A0ABV8CK46_9GAMM</name>
<evidence type="ECO:0000256" key="11">
    <source>
        <dbReference type="SAM" id="SignalP"/>
    </source>
</evidence>
<accession>A0ABV8CK46</accession>
<keyword evidence="4" id="KW-1134">Transmembrane beta strand</keyword>
<keyword evidence="14" id="KW-1185">Reference proteome</keyword>
<dbReference type="InterPro" id="IPR006665">
    <property type="entry name" value="OmpA-like"/>
</dbReference>
<dbReference type="Pfam" id="PF01389">
    <property type="entry name" value="OmpA_membrane"/>
    <property type="match status" value="1"/>
</dbReference>
<dbReference type="PROSITE" id="PS01068">
    <property type="entry name" value="OMPA_1"/>
    <property type="match status" value="1"/>
</dbReference>
<reference evidence="14" key="1">
    <citation type="journal article" date="2019" name="Int. J. Syst. Evol. Microbiol.">
        <title>The Global Catalogue of Microorganisms (GCM) 10K type strain sequencing project: providing services to taxonomists for standard genome sequencing and annotation.</title>
        <authorList>
            <consortium name="The Broad Institute Genomics Platform"/>
            <consortium name="The Broad Institute Genome Sequencing Center for Infectious Disease"/>
            <person name="Wu L."/>
            <person name="Ma J."/>
        </authorList>
    </citation>
    <scope>NUCLEOTIDE SEQUENCE [LARGE SCALE GENOMIC DNA]</scope>
    <source>
        <strain evidence="14">CCUG 54939</strain>
    </source>
</reference>
<dbReference type="PRINTS" id="PR01021">
    <property type="entry name" value="OMPADOMAIN"/>
</dbReference>
<evidence type="ECO:0000256" key="7">
    <source>
        <dbReference type="ARBA" id="ARBA00023114"/>
    </source>
</evidence>
<keyword evidence="9" id="KW-0998">Cell outer membrane</keyword>
<dbReference type="NCBIfam" id="NF008071">
    <property type="entry name" value="PRK10808.1"/>
    <property type="match status" value="1"/>
</dbReference>
<feature type="signal peptide" evidence="11">
    <location>
        <begin position="1"/>
        <end position="25"/>
    </location>
</feature>
<dbReference type="Gene3D" id="2.40.160.20">
    <property type="match status" value="1"/>
</dbReference>
<evidence type="ECO:0000256" key="1">
    <source>
        <dbReference type="ARBA" id="ARBA00004571"/>
    </source>
</evidence>
<sequence length="346" mass="37250">MKLTVASSLVASLMAGLMFSASAHANDAEGAYFGAGAGWSQYRDLNDVANTGVNRDAFSSRLLGGYTFNEFFGLEAGYDWMGHGKVGDDTYRIDGWTLSALPRYPLSKEISLLGEVGLMRDYATNDDRQTKSHGYSPVFGIGAAYRVNDAVDLQARYRIVDDAGRQAAGNTDVNNLGFEVVYYPTRSSAPAPVVAPAPVAETAAAPAPQEVVETKRFTLTSDVLFDFGKASLKPEGKAALTKLYNEISSLDMKDHQTVVFGYTDRIGSDAANMKLSQQRAQSVVNYLKAQGIAADRITATGRGEANPVTGTTCNGIKNRKNLISCLASDRRVEIEVKGIKEVVVQQ</sequence>
<keyword evidence="5" id="KW-0812">Transmembrane</keyword>
<evidence type="ECO:0000256" key="9">
    <source>
        <dbReference type="ARBA" id="ARBA00023237"/>
    </source>
</evidence>
<protein>
    <submittedName>
        <fullName evidence="13">Porin OmpA</fullName>
    </submittedName>
</protein>
<feature type="domain" description="OmpA-like" evidence="12">
    <location>
        <begin position="212"/>
        <end position="340"/>
    </location>
</feature>
<dbReference type="InterPro" id="IPR011250">
    <property type="entry name" value="OMP/PagP_B-barrel"/>
</dbReference>
<feature type="chain" id="PRO_5046870757" evidence="11">
    <location>
        <begin position="26"/>
        <end position="346"/>
    </location>
</feature>
<evidence type="ECO:0000256" key="5">
    <source>
        <dbReference type="ARBA" id="ARBA00022692"/>
    </source>
</evidence>
<evidence type="ECO:0000259" key="12">
    <source>
        <dbReference type="PROSITE" id="PS51123"/>
    </source>
</evidence>
<keyword evidence="8 10" id="KW-0472">Membrane</keyword>
<dbReference type="Gene3D" id="3.30.1330.60">
    <property type="entry name" value="OmpA-like domain"/>
    <property type="match status" value="1"/>
</dbReference>
<evidence type="ECO:0000256" key="4">
    <source>
        <dbReference type="ARBA" id="ARBA00022452"/>
    </source>
</evidence>
<evidence type="ECO:0000256" key="8">
    <source>
        <dbReference type="ARBA" id="ARBA00023136"/>
    </source>
</evidence>
<dbReference type="EMBL" id="JBHSAF010000001">
    <property type="protein sequence ID" value="MFC3912428.1"/>
    <property type="molecule type" value="Genomic_DNA"/>
</dbReference>
<comment type="similarity">
    <text evidence="2">Belongs to the outer membrane OOP (TC 1.B.6) superfamily. OmpA family.</text>
</comment>
<dbReference type="PROSITE" id="PS51123">
    <property type="entry name" value="OMPA_2"/>
    <property type="match status" value="1"/>
</dbReference>
<organism evidence="13 14">
    <name type="scientific">Pseudaeromonas sharmana</name>
    <dbReference type="NCBI Taxonomy" id="328412"/>
    <lineage>
        <taxon>Bacteria</taxon>
        <taxon>Pseudomonadati</taxon>
        <taxon>Pseudomonadota</taxon>
        <taxon>Gammaproteobacteria</taxon>
        <taxon>Aeromonadales</taxon>
        <taxon>Aeromonadaceae</taxon>
        <taxon>Pseudaeromonas</taxon>
    </lineage>
</organism>
<dbReference type="Pfam" id="PF00691">
    <property type="entry name" value="OmpA"/>
    <property type="match status" value="1"/>
</dbReference>
<evidence type="ECO:0000256" key="2">
    <source>
        <dbReference type="ARBA" id="ARBA00005710"/>
    </source>
</evidence>
<dbReference type="InterPro" id="IPR006690">
    <property type="entry name" value="OMPA-like_CS"/>
</dbReference>
<keyword evidence="3" id="KW-0813">Transport</keyword>
<dbReference type="Proteomes" id="UP001595692">
    <property type="component" value="Unassembled WGS sequence"/>
</dbReference>
<comment type="subcellular location">
    <subcellularLocation>
        <location evidence="1">Cell outer membrane</location>
        <topology evidence="1">Multi-pass membrane protein</topology>
    </subcellularLocation>
</comment>
<dbReference type="CDD" id="cd07185">
    <property type="entry name" value="OmpA_C-like"/>
    <property type="match status" value="1"/>
</dbReference>
<dbReference type="PANTHER" id="PTHR30329">
    <property type="entry name" value="STATOR ELEMENT OF FLAGELLAR MOTOR COMPLEX"/>
    <property type="match status" value="1"/>
</dbReference>